<dbReference type="PANTHER" id="PTHR43649:SF27">
    <property type="entry name" value="EXTRACELLULAR SOLUTE-BINDING PROTEIN FAMILY 1"/>
    <property type="match status" value="1"/>
</dbReference>
<dbReference type="InterPro" id="IPR006059">
    <property type="entry name" value="SBP"/>
</dbReference>
<keyword evidence="3" id="KW-1185">Reference proteome</keyword>
<feature type="transmembrane region" description="Helical" evidence="1">
    <location>
        <begin position="5"/>
        <end position="23"/>
    </location>
</feature>
<keyword evidence="1" id="KW-0812">Transmembrane</keyword>
<protein>
    <submittedName>
        <fullName evidence="2">Extracellular solute-binding protein</fullName>
    </submittedName>
</protein>
<sequence>MKKKIIIGIISIIFIIVSIISVINSNKPLYSGDISTYLTDISDVLLIEGSYSAYMEEHRDHSIVSNEEVEVNLLNDVVSLHTDMDYHIVDEMIVTLEEGIITWSFDVATSGLYNIYIEYYQIVELEALNIFGKTSSIERSIRINGELPYAEFEQIRLSRIWEDETEILTDSMGNQIRPKQIEKVRLVQTYIEDYEKYTVDPYYVFLEEGYNTISFESIREPLQIKKLSFIGLEPVKTYEEIKLEYEQNNYQIVENQMILVEAENMFEKNSPTMIPLADTSSLLSYPQYKGNQTVLNVMGVYSWRLPGYWVSYKVDVQESGLYALNFRMKQDIKQGSFVSRQLKIDGNVPFKEASYLPFSYNSSFNNYVIGTEEEPYLFYLEAGIREVSFQISLGNIGEAVNQVNQSINALNQLYLRIIMYTTVNPQPYRDYQLENNIIGLKNILETEYNRLTEVINSYHSISSGSAAQTSILSNMSLQLERFIENPELIVRELTSMESNVSALGTWIMQETEQPLTIDSFAFFDPNQTLPRGKDNIFESVWHEFRRFFFSFFNNSDSFSGSGDGETIRVWVTAGRDNAQILRRMIDDSFSQDINVELELVNRDVLLRATVSGQGPDIALMIAEGTPIDFAFRNAAYDLTTFSDFDDISSRFYESALTPFQYLDGIYALPEQQTFPVFFYRTDIFEDLSLELPTTWDEVYLLLTQLNTNNLDFFIDSGSTSLSIAVTNTIYAGLFGTVLYQHGGSFYLNEGRETGLLTDQAGEAFRMFTQFFTSYGVPTQANFVNRFRSGEIAAGIMDYSIYNTLVVFAPEISGKWAIATVPGFDEEHQMVTSNVPFASMMLKNTKNPEASWEFMKWWTSTDIQVEYARELETIMGAAARYPTANKDALAKLSWPSKDLNIILEQLSRAEGIPQVPGGYMTTRMFTYAFLYVVNDGYNPREVLNEYAQEINREIRLKRREFNLD</sequence>
<accession>A0AAW6UAA1</accession>
<dbReference type="Pfam" id="PF01547">
    <property type="entry name" value="SBP_bac_1"/>
    <property type="match status" value="1"/>
</dbReference>
<gene>
    <name evidence="2" type="ORF">QJ521_02535</name>
</gene>
<keyword evidence="1" id="KW-0472">Membrane</keyword>
<dbReference type="RefSeq" id="WP_282838846.1">
    <property type="nucleotide sequence ID" value="NZ_JASCXW010000004.1"/>
</dbReference>
<dbReference type="Gene3D" id="3.40.190.10">
    <property type="entry name" value="Periplasmic binding protein-like II"/>
    <property type="match status" value="1"/>
</dbReference>
<dbReference type="PANTHER" id="PTHR43649">
    <property type="entry name" value="ARABINOSE-BINDING PROTEIN-RELATED"/>
    <property type="match status" value="1"/>
</dbReference>
<dbReference type="EMBL" id="JASCXW010000004">
    <property type="protein sequence ID" value="MDI6452431.1"/>
    <property type="molecule type" value="Genomic_DNA"/>
</dbReference>
<organism evidence="2 3">
    <name type="scientific">Peloplasma aerotolerans</name>
    <dbReference type="NCBI Taxonomy" id="3044389"/>
    <lineage>
        <taxon>Bacteria</taxon>
        <taxon>Bacillati</taxon>
        <taxon>Mycoplasmatota</taxon>
        <taxon>Mollicutes</taxon>
        <taxon>Acholeplasmatales</taxon>
        <taxon>Acholeplasmataceae</taxon>
        <taxon>Peloplasma</taxon>
    </lineage>
</organism>
<dbReference type="SUPFAM" id="SSF53850">
    <property type="entry name" value="Periplasmic binding protein-like II"/>
    <property type="match status" value="1"/>
</dbReference>
<evidence type="ECO:0000256" key="1">
    <source>
        <dbReference type="SAM" id="Phobius"/>
    </source>
</evidence>
<name>A0AAW6UAA1_9MOLU</name>
<dbReference type="InterPro" id="IPR050490">
    <property type="entry name" value="Bact_solute-bd_prot1"/>
</dbReference>
<keyword evidence="1" id="KW-1133">Transmembrane helix</keyword>
<evidence type="ECO:0000313" key="2">
    <source>
        <dbReference type="EMBL" id="MDI6452431.1"/>
    </source>
</evidence>
<proteinExistence type="predicted"/>
<dbReference type="Gene3D" id="2.60.120.260">
    <property type="entry name" value="Galactose-binding domain-like"/>
    <property type="match status" value="1"/>
</dbReference>
<evidence type="ECO:0000313" key="3">
    <source>
        <dbReference type="Proteomes" id="UP001431532"/>
    </source>
</evidence>
<dbReference type="Proteomes" id="UP001431532">
    <property type="component" value="Unassembled WGS sequence"/>
</dbReference>
<dbReference type="AlphaFoldDB" id="A0AAW6UAA1"/>
<reference evidence="2" key="1">
    <citation type="submission" date="2023-05" db="EMBL/GenBank/DDBJ databases">
        <title>Mariniplasma microaerophilum sp. nov., a novel anaerobic mollicute isolated from terrestrial mud volcano, Taman Peninsula, Russia.</title>
        <authorList>
            <person name="Khomyakova M.A."/>
            <person name="Merkel A.Y."/>
            <person name="Slobodkin A.I."/>
        </authorList>
    </citation>
    <scope>NUCLEOTIDE SEQUENCE</scope>
    <source>
        <strain evidence="2">M4Ah</strain>
    </source>
</reference>
<comment type="caution">
    <text evidence="2">The sequence shown here is derived from an EMBL/GenBank/DDBJ whole genome shotgun (WGS) entry which is preliminary data.</text>
</comment>